<protein>
    <recommendedName>
        <fullName evidence="4">2-amino-4-hydroxy-6-hydroxymethyldihydropteridine pyrophosphokinase</fullName>
        <ecNumber evidence="3">2.7.6.3</ecNumber>
    </recommendedName>
    <alternativeName>
        <fullName evidence="11">6-hydroxymethyl-7,8-dihydropterin pyrophosphokinase</fullName>
    </alternativeName>
    <alternativeName>
        <fullName evidence="12">7,8-dihydro-6-hydroxymethylpterin-pyrophosphokinase</fullName>
    </alternativeName>
</protein>
<comment type="function">
    <text evidence="10">Catalyzes the transfer of pyrophosphate from adenosine triphosphate (ATP) to 6-hydroxymethyl-7,8-dihydropterin, an enzymatic step in folate biosynthesis pathway.</text>
</comment>
<dbReference type="GO" id="GO:0046656">
    <property type="term" value="P:folic acid biosynthetic process"/>
    <property type="evidence" value="ECO:0007669"/>
    <property type="project" value="UniProtKB-KW"/>
</dbReference>
<keyword evidence="5" id="KW-0808">Transferase</keyword>
<evidence type="ECO:0000256" key="11">
    <source>
        <dbReference type="ARBA" id="ARBA00029766"/>
    </source>
</evidence>
<dbReference type="PANTHER" id="PTHR43071:SF1">
    <property type="entry name" value="2-AMINO-4-HYDROXY-6-HYDROXYMETHYLDIHYDROPTERIDINE PYROPHOSPHOKINASE"/>
    <property type="match status" value="1"/>
</dbReference>
<proteinExistence type="inferred from homology"/>
<evidence type="ECO:0000256" key="6">
    <source>
        <dbReference type="ARBA" id="ARBA00022741"/>
    </source>
</evidence>
<evidence type="ECO:0000313" key="14">
    <source>
        <dbReference type="EMBL" id="MBB3984296.1"/>
    </source>
</evidence>
<dbReference type="EC" id="2.7.6.3" evidence="3"/>
<dbReference type="SUPFAM" id="SSF55083">
    <property type="entry name" value="6-hydroxymethyl-7,8-dihydropterin pyrophosphokinase, HPPK"/>
    <property type="match status" value="1"/>
</dbReference>
<evidence type="ECO:0000256" key="2">
    <source>
        <dbReference type="ARBA" id="ARBA00005810"/>
    </source>
</evidence>
<evidence type="ECO:0000256" key="3">
    <source>
        <dbReference type="ARBA" id="ARBA00013253"/>
    </source>
</evidence>
<keyword evidence="7 14" id="KW-0418">Kinase</keyword>
<evidence type="ECO:0000256" key="5">
    <source>
        <dbReference type="ARBA" id="ARBA00022679"/>
    </source>
</evidence>
<evidence type="ECO:0000256" key="8">
    <source>
        <dbReference type="ARBA" id="ARBA00022840"/>
    </source>
</evidence>
<dbReference type="InterPro" id="IPR000550">
    <property type="entry name" value="Hppk"/>
</dbReference>
<evidence type="ECO:0000313" key="15">
    <source>
        <dbReference type="Proteomes" id="UP000541426"/>
    </source>
</evidence>
<dbReference type="GO" id="GO:0003848">
    <property type="term" value="F:2-amino-4-hydroxy-6-hydroxymethyldihydropteridine diphosphokinase activity"/>
    <property type="evidence" value="ECO:0007669"/>
    <property type="project" value="UniProtKB-EC"/>
</dbReference>
<dbReference type="NCBIfam" id="TIGR01498">
    <property type="entry name" value="folK"/>
    <property type="match status" value="1"/>
</dbReference>
<keyword evidence="6" id="KW-0547">Nucleotide-binding</keyword>
<dbReference type="AlphaFoldDB" id="A0A7W6DMM9"/>
<evidence type="ECO:0000256" key="10">
    <source>
        <dbReference type="ARBA" id="ARBA00029409"/>
    </source>
</evidence>
<dbReference type="PROSITE" id="PS00794">
    <property type="entry name" value="HPPK"/>
    <property type="match status" value="1"/>
</dbReference>
<dbReference type="InterPro" id="IPR035907">
    <property type="entry name" value="Hppk_sf"/>
</dbReference>
<dbReference type="GO" id="GO:0016301">
    <property type="term" value="F:kinase activity"/>
    <property type="evidence" value="ECO:0007669"/>
    <property type="project" value="UniProtKB-KW"/>
</dbReference>
<accession>A0A7W6DMM9</accession>
<reference evidence="14 15" key="1">
    <citation type="submission" date="2020-08" db="EMBL/GenBank/DDBJ databases">
        <title>Genomic Encyclopedia of Type Strains, Phase IV (KMG-IV): sequencing the most valuable type-strain genomes for metagenomic binning, comparative biology and taxonomic classification.</title>
        <authorList>
            <person name="Goeker M."/>
        </authorList>
    </citation>
    <scope>NUCLEOTIDE SEQUENCE [LARGE SCALE GENOMIC DNA]</scope>
    <source>
        <strain evidence="14 15">DSM 102235</strain>
    </source>
</reference>
<keyword evidence="9" id="KW-0289">Folate biosynthesis</keyword>
<sequence>MHEIEADFGRARLQRWGSRTLDLDLLAVGDTILPDPETYDTWQRLTPQEQTCQTPDQLILPHPRLQDRAFVLVPLMDVAPTWQHPVLRQSTAELCAALPDHLRAEPVAL</sequence>
<keyword evidence="8" id="KW-0067">ATP-binding</keyword>
<evidence type="ECO:0000256" key="12">
    <source>
        <dbReference type="ARBA" id="ARBA00033413"/>
    </source>
</evidence>
<keyword evidence="15" id="KW-1185">Reference proteome</keyword>
<evidence type="ECO:0000256" key="9">
    <source>
        <dbReference type="ARBA" id="ARBA00022909"/>
    </source>
</evidence>
<comment type="similarity">
    <text evidence="2">Belongs to the HPPK family.</text>
</comment>
<dbReference type="EMBL" id="JACIEJ010000001">
    <property type="protein sequence ID" value="MBB3984296.1"/>
    <property type="molecule type" value="Genomic_DNA"/>
</dbReference>
<name>A0A7W6DMM9_9RHOB</name>
<comment type="pathway">
    <text evidence="1">Cofactor biosynthesis; tetrahydrofolate biosynthesis; 2-amino-4-hydroxy-6-hydroxymethyl-7,8-dihydropteridine diphosphate from 7,8-dihydroneopterin triphosphate: step 4/4.</text>
</comment>
<evidence type="ECO:0000256" key="4">
    <source>
        <dbReference type="ARBA" id="ARBA00016218"/>
    </source>
</evidence>
<evidence type="ECO:0000256" key="1">
    <source>
        <dbReference type="ARBA" id="ARBA00005051"/>
    </source>
</evidence>
<dbReference type="GO" id="GO:0005524">
    <property type="term" value="F:ATP binding"/>
    <property type="evidence" value="ECO:0007669"/>
    <property type="project" value="UniProtKB-KW"/>
</dbReference>
<dbReference type="Gene3D" id="3.30.70.560">
    <property type="entry name" value="7,8-Dihydro-6-hydroxymethylpterin-pyrophosphokinase HPPK"/>
    <property type="match status" value="1"/>
</dbReference>
<dbReference type="GO" id="GO:0046654">
    <property type="term" value="P:tetrahydrofolate biosynthetic process"/>
    <property type="evidence" value="ECO:0007669"/>
    <property type="project" value="UniProtKB-UniPathway"/>
</dbReference>
<gene>
    <name evidence="14" type="ORF">GGQ68_000607</name>
</gene>
<dbReference type="UniPathway" id="UPA00077">
    <property type="reaction ID" value="UER00155"/>
</dbReference>
<dbReference type="Proteomes" id="UP000541426">
    <property type="component" value="Unassembled WGS sequence"/>
</dbReference>
<evidence type="ECO:0000256" key="7">
    <source>
        <dbReference type="ARBA" id="ARBA00022777"/>
    </source>
</evidence>
<dbReference type="Pfam" id="PF01288">
    <property type="entry name" value="HPPK"/>
    <property type="match status" value="1"/>
</dbReference>
<feature type="domain" description="7,8-dihydro-6-hydroxymethylpterin-pyrophosphokinase" evidence="13">
    <location>
        <begin position="15"/>
        <end position="26"/>
    </location>
</feature>
<comment type="caution">
    <text evidence="14">The sequence shown here is derived from an EMBL/GenBank/DDBJ whole genome shotgun (WGS) entry which is preliminary data.</text>
</comment>
<organism evidence="14 15">
    <name type="scientific">Sagittula marina</name>
    <dbReference type="NCBI Taxonomy" id="943940"/>
    <lineage>
        <taxon>Bacteria</taxon>
        <taxon>Pseudomonadati</taxon>
        <taxon>Pseudomonadota</taxon>
        <taxon>Alphaproteobacteria</taxon>
        <taxon>Rhodobacterales</taxon>
        <taxon>Roseobacteraceae</taxon>
        <taxon>Sagittula</taxon>
    </lineage>
</organism>
<evidence type="ECO:0000259" key="13">
    <source>
        <dbReference type="PROSITE" id="PS00794"/>
    </source>
</evidence>
<dbReference type="PANTHER" id="PTHR43071">
    <property type="entry name" value="2-AMINO-4-HYDROXY-6-HYDROXYMETHYLDIHYDROPTERIDINE PYROPHOSPHOKINASE"/>
    <property type="match status" value="1"/>
</dbReference>